<feature type="transmembrane region" description="Helical" evidence="8">
    <location>
        <begin position="257"/>
        <end position="278"/>
    </location>
</feature>
<comment type="subcellular location">
    <subcellularLocation>
        <location evidence="1">Cell membrane</location>
        <topology evidence="1">Multi-pass membrane protein</topology>
    </subcellularLocation>
</comment>
<dbReference type="SUPFAM" id="SSF103473">
    <property type="entry name" value="MFS general substrate transporter"/>
    <property type="match status" value="2"/>
</dbReference>
<evidence type="ECO:0000256" key="4">
    <source>
        <dbReference type="ARBA" id="ARBA00022692"/>
    </source>
</evidence>
<dbReference type="Proteomes" id="UP000306954">
    <property type="component" value="Unassembled WGS sequence"/>
</dbReference>
<gene>
    <name evidence="10" type="ORF">E3P90_03962</name>
</gene>
<dbReference type="Gene3D" id="1.20.1250.20">
    <property type="entry name" value="MFS general substrate transporter like domains"/>
    <property type="match status" value="1"/>
</dbReference>
<dbReference type="Pfam" id="PF07690">
    <property type="entry name" value="MFS_1"/>
    <property type="match status" value="1"/>
</dbReference>
<feature type="transmembrane region" description="Helical" evidence="8">
    <location>
        <begin position="299"/>
        <end position="323"/>
    </location>
</feature>
<dbReference type="GO" id="GO:0005886">
    <property type="term" value="C:plasma membrane"/>
    <property type="evidence" value="ECO:0007669"/>
    <property type="project" value="UniProtKB-SubCell"/>
</dbReference>
<keyword evidence="2" id="KW-0813">Transport</keyword>
<feature type="transmembrane region" description="Helical" evidence="8">
    <location>
        <begin position="423"/>
        <end position="446"/>
    </location>
</feature>
<evidence type="ECO:0000256" key="7">
    <source>
        <dbReference type="SAM" id="MobiDB-lite"/>
    </source>
</evidence>
<feature type="region of interest" description="Disordered" evidence="7">
    <location>
        <begin position="526"/>
        <end position="587"/>
    </location>
</feature>
<feature type="compositionally biased region" description="Basic and acidic residues" evidence="7">
    <location>
        <begin position="526"/>
        <end position="546"/>
    </location>
</feature>
<dbReference type="InterPro" id="IPR036259">
    <property type="entry name" value="MFS_trans_sf"/>
</dbReference>
<name>A0A4T0G1H5_WALIC</name>
<dbReference type="AlphaFoldDB" id="A0A4T0G1H5"/>
<feature type="compositionally biased region" description="Polar residues" evidence="7">
    <location>
        <begin position="569"/>
        <end position="579"/>
    </location>
</feature>
<feature type="transmembrane region" description="Helical" evidence="8">
    <location>
        <begin position="131"/>
        <end position="150"/>
    </location>
</feature>
<feature type="transmembrane region" description="Helical" evidence="8">
    <location>
        <begin position="493"/>
        <end position="515"/>
    </location>
</feature>
<proteinExistence type="predicted"/>
<evidence type="ECO:0000256" key="5">
    <source>
        <dbReference type="ARBA" id="ARBA00022989"/>
    </source>
</evidence>
<feature type="transmembrane region" description="Helical" evidence="8">
    <location>
        <begin position="335"/>
        <end position="354"/>
    </location>
</feature>
<accession>A0A4T0G1H5</accession>
<feature type="compositionally biased region" description="Basic and acidic residues" evidence="7">
    <location>
        <begin position="555"/>
        <end position="567"/>
    </location>
</feature>
<feature type="transmembrane region" description="Helical" evidence="8">
    <location>
        <begin position="33"/>
        <end position="59"/>
    </location>
</feature>
<keyword evidence="4 8" id="KW-0812">Transmembrane</keyword>
<dbReference type="InterPro" id="IPR011701">
    <property type="entry name" value="MFS"/>
</dbReference>
<feature type="domain" description="Major facilitator superfamily (MFS) profile" evidence="9">
    <location>
        <begin position="35"/>
        <end position="520"/>
    </location>
</feature>
<dbReference type="PANTHER" id="PTHR23501">
    <property type="entry name" value="MAJOR FACILITATOR SUPERFAMILY"/>
    <property type="match status" value="1"/>
</dbReference>
<evidence type="ECO:0000313" key="11">
    <source>
        <dbReference type="Proteomes" id="UP000306954"/>
    </source>
</evidence>
<dbReference type="PANTHER" id="PTHR23501:SF102">
    <property type="entry name" value="DRUG TRANSPORTER, PUTATIVE (AFU_ORTHOLOGUE AFUA_3G08530)-RELATED"/>
    <property type="match status" value="1"/>
</dbReference>
<dbReference type="EMBL" id="SPOF01000080">
    <property type="protein sequence ID" value="TIB07702.1"/>
    <property type="molecule type" value="Genomic_DNA"/>
</dbReference>
<feature type="transmembrane region" description="Helical" evidence="8">
    <location>
        <begin position="389"/>
        <end position="411"/>
    </location>
</feature>
<feature type="transmembrane region" description="Helical" evidence="8">
    <location>
        <begin position="157"/>
        <end position="177"/>
    </location>
</feature>
<comment type="caution">
    <text evidence="10">The sequence shown here is derived from an EMBL/GenBank/DDBJ whole genome shotgun (WGS) entry which is preliminary data.</text>
</comment>
<organism evidence="10 11">
    <name type="scientific">Wallemia ichthyophaga</name>
    <dbReference type="NCBI Taxonomy" id="245174"/>
    <lineage>
        <taxon>Eukaryota</taxon>
        <taxon>Fungi</taxon>
        <taxon>Dikarya</taxon>
        <taxon>Basidiomycota</taxon>
        <taxon>Wallemiomycotina</taxon>
        <taxon>Wallemiomycetes</taxon>
        <taxon>Wallemiales</taxon>
        <taxon>Wallemiaceae</taxon>
        <taxon>Wallemia</taxon>
    </lineage>
</organism>
<keyword evidence="5 8" id="KW-1133">Transmembrane helix</keyword>
<protein>
    <recommendedName>
        <fullName evidence="9">Major facilitator superfamily (MFS) profile domain-containing protein</fullName>
    </recommendedName>
</protein>
<feature type="transmembrane region" description="Helical" evidence="8">
    <location>
        <begin position="189"/>
        <end position="210"/>
    </location>
</feature>
<dbReference type="CDD" id="cd17502">
    <property type="entry name" value="MFS_Azr1_MDR_like"/>
    <property type="match status" value="1"/>
</dbReference>
<evidence type="ECO:0000259" key="9">
    <source>
        <dbReference type="PROSITE" id="PS50850"/>
    </source>
</evidence>
<dbReference type="NCBIfam" id="TIGR00711">
    <property type="entry name" value="efflux_EmrB"/>
    <property type="match status" value="1"/>
</dbReference>
<dbReference type="InterPro" id="IPR004638">
    <property type="entry name" value="EmrB-like"/>
</dbReference>
<evidence type="ECO:0000256" key="2">
    <source>
        <dbReference type="ARBA" id="ARBA00022448"/>
    </source>
</evidence>
<evidence type="ECO:0000256" key="1">
    <source>
        <dbReference type="ARBA" id="ARBA00004651"/>
    </source>
</evidence>
<evidence type="ECO:0000256" key="8">
    <source>
        <dbReference type="SAM" id="Phobius"/>
    </source>
</evidence>
<feature type="transmembrane region" description="Helical" evidence="8">
    <location>
        <begin position="222"/>
        <end position="245"/>
    </location>
</feature>
<dbReference type="InterPro" id="IPR020846">
    <property type="entry name" value="MFS_dom"/>
</dbReference>
<keyword evidence="6 8" id="KW-0472">Membrane</keyword>
<evidence type="ECO:0000256" key="3">
    <source>
        <dbReference type="ARBA" id="ARBA00022475"/>
    </source>
</evidence>
<feature type="transmembrane region" description="Helical" evidence="8">
    <location>
        <begin position="71"/>
        <end position="89"/>
    </location>
</feature>
<keyword evidence="3" id="KW-1003">Cell membrane</keyword>
<reference evidence="10 11" key="1">
    <citation type="submission" date="2019-03" db="EMBL/GenBank/DDBJ databases">
        <title>Sequencing 23 genomes of Wallemia ichthyophaga.</title>
        <authorList>
            <person name="Gostincar C."/>
        </authorList>
    </citation>
    <scope>NUCLEOTIDE SEQUENCE [LARGE SCALE GENOMIC DNA]</scope>
    <source>
        <strain evidence="10 11">EXF-8621</strain>
    </source>
</reference>
<dbReference type="Gene3D" id="1.20.1720.10">
    <property type="entry name" value="Multidrug resistance protein D"/>
    <property type="match status" value="1"/>
</dbReference>
<evidence type="ECO:0000256" key="6">
    <source>
        <dbReference type="ARBA" id="ARBA00023136"/>
    </source>
</evidence>
<dbReference type="PROSITE" id="PS50850">
    <property type="entry name" value="MFS"/>
    <property type="match status" value="1"/>
</dbReference>
<evidence type="ECO:0000313" key="10">
    <source>
        <dbReference type="EMBL" id="TIB07702.1"/>
    </source>
</evidence>
<feature type="transmembrane region" description="Helical" evidence="8">
    <location>
        <begin position="101"/>
        <end position="125"/>
    </location>
</feature>
<dbReference type="GO" id="GO:0022857">
    <property type="term" value="F:transmembrane transporter activity"/>
    <property type="evidence" value="ECO:0007669"/>
    <property type="project" value="InterPro"/>
</dbReference>
<dbReference type="PRINTS" id="PR01036">
    <property type="entry name" value="TCRTETB"/>
</dbReference>
<sequence length="587" mass="63387">MKPAKSPGIEKKAFRGQWRKDEKAQEIPDNNMFIVFPCIMAATFLCALDSTIITTALPSISADLQMDSAEYSWVGVAYLLTSCALIPVVSKVGTIVGEKLIFIVGILCFCLGSGLCAGAKSGFWLCIARGVQGLGGGTIMSSVQIVISLITELSNRGLYSGLIGSVWGIASVLGPLLGGAITEHANWRWCFWINLPISAVVMAALCYFLKLSPRERPNWKQVLIQFDYVGLVSILIGSVCLILGFSIASNSGWQNPAVIALVVVGGVVTIFFGVWETYTTSSAIIPPRLFKTLTTTSILIGNLFHSIGYLASCYYLPVFFQVADGTGPLESGVRLLPYTLGASIVSIVCGLLVARFHKYRIMIWLSWAIQVLGYGLMTTLRNDSNTAKQILYILVASLGVGCLFQVPLLAMQSSLPIVDVSTGTGAYVFVRSLGGCIAISVSGTIVSNVSKKKLQNIPNAGSLVGLSTENLTDIKNIQPESLKVQVQAAYSEAIAKIFIMVVVLAGCGLISSLFIKRYEMRTNTVKKGEQKNVEKTEDENTKQEEHTEQDEPTEKDEHTAQDSKKDMNPVSSNESSTIAYSDGKESN</sequence>